<organism evidence="6 7">
    <name type="scientific">Plasmodium gonderi</name>
    <dbReference type="NCBI Taxonomy" id="77519"/>
    <lineage>
        <taxon>Eukaryota</taxon>
        <taxon>Sar</taxon>
        <taxon>Alveolata</taxon>
        <taxon>Apicomplexa</taxon>
        <taxon>Aconoidasida</taxon>
        <taxon>Haemosporida</taxon>
        <taxon>Plasmodiidae</taxon>
        <taxon>Plasmodium</taxon>
        <taxon>Plasmodium (Plasmodium)</taxon>
    </lineage>
</organism>
<feature type="region of interest" description="Disordered" evidence="3">
    <location>
        <begin position="588"/>
        <end position="615"/>
    </location>
</feature>
<feature type="transmembrane region" description="Helical" evidence="4">
    <location>
        <begin position="216"/>
        <end position="235"/>
    </location>
</feature>
<dbReference type="OMA" id="FYTFVTY"/>
<keyword evidence="4" id="KW-1133">Transmembrane helix</keyword>
<dbReference type="GO" id="GO:0005388">
    <property type="term" value="F:P-type calcium transporter activity"/>
    <property type="evidence" value="ECO:0007669"/>
    <property type="project" value="TreeGrafter"/>
</dbReference>
<dbReference type="Proteomes" id="UP000195521">
    <property type="component" value="Unassembled WGS sequence"/>
</dbReference>
<dbReference type="Pfam" id="PF00122">
    <property type="entry name" value="E1-E2_ATPase"/>
    <property type="match status" value="1"/>
</dbReference>
<dbReference type="OrthoDB" id="116380at2759"/>
<feature type="transmembrane region" description="Helical" evidence="4">
    <location>
        <begin position="1686"/>
        <end position="1713"/>
    </location>
</feature>
<dbReference type="PANTHER" id="PTHR24093">
    <property type="entry name" value="CATION TRANSPORTING ATPASE"/>
    <property type="match status" value="1"/>
</dbReference>
<feature type="transmembrane region" description="Helical" evidence="4">
    <location>
        <begin position="705"/>
        <end position="729"/>
    </location>
</feature>
<protein>
    <submittedName>
        <fullName evidence="6">Plasma membrane Ca2+ ATPase</fullName>
    </submittedName>
</protein>
<dbReference type="GO" id="GO:0012505">
    <property type="term" value="C:endomembrane system"/>
    <property type="evidence" value="ECO:0007669"/>
    <property type="project" value="UniProtKB-SubCell"/>
</dbReference>
<feature type="transmembrane region" description="Helical" evidence="4">
    <location>
        <begin position="1401"/>
        <end position="1419"/>
    </location>
</feature>
<evidence type="ECO:0000313" key="6">
    <source>
        <dbReference type="EMBL" id="GAW82087.1"/>
    </source>
</evidence>
<feature type="transmembrane region" description="Helical" evidence="4">
    <location>
        <begin position="187"/>
        <end position="204"/>
    </location>
</feature>
<dbReference type="PANTHER" id="PTHR24093:SF369">
    <property type="entry name" value="CALCIUM-TRANSPORTING ATPASE"/>
    <property type="match status" value="1"/>
</dbReference>
<dbReference type="InterPro" id="IPR023298">
    <property type="entry name" value="ATPase_P-typ_TM_dom_sf"/>
</dbReference>
<dbReference type="InterPro" id="IPR059000">
    <property type="entry name" value="ATPase_P-type_domA"/>
</dbReference>
<gene>
    <name evidence="6" type="ORF">PGO_120790</name>
</gene>
<keyword evidence="4" id="KW-0812">Transmembrane</keyword>
<dbReference type="Gene3D" id="1.20.1110.10">
    <property type="entry name" value="Calcium-transporting ATPase, transmembrane domain"/>
    <property type="match status" value="1"/>
</dbReference>
<dbReference type="InterPro" id="IPR008250">
    <property type="entry name" value="ATPase_P-typ_transduc_dom_A_sf"/>
</dbReference>
<dbReference type="SUPFAM" id="SSF81653">
    <property type="entry name" value="Calcium ATPase, transduction domain A"/>
    <property type="match status" value="1"/>
</dbReference>
<dbReference type="GeneID" id="39748819"/>
<keyword evidence="4" id="KW-0472">Membrane</keyword>
<evidence type="ECO:0000313" key="7">
    <source>
        <dbReference type="Proteomes" id="UP000195521"/>
    </source>
</evidence>
<accession>A0A1Y1JLI5</accession>
<dbReference type="EMBL" id="BDQF01000013">
    <property type="protein sequence ID" value="GAW82087.1"/>
    <property type="molecule type" value="Genomic_DNA"/>
</dbReference>
<dbReference type="Gene3D" id="2.70.150.10">
    <property type="entry name" value="Calcium-transporting ATPase, cytoplasmic transduction domain A"/>
    <property type="match status" value="1"/>
</dbReference>
<sequence>MNNEITKSLFPYDAKFFKGIFDKYMKNEDYSEDLKNVRSSNNLMQEVISNENGLIFYLEENCDETFLKQCKLKFFRKVLKHVNGMEEKEKSLSHEGISIDVKETKQNDVLENKKNEQSMNKADINKERGDKDKNKKPKELLDYFIFNKKINVINSYRIYCYCSNIIQSLPSLTYLSVIKIYLENYPLKVFLSCVYFYTFVTYVCDRNNLLEFLESLFFSLIVTIGCLALAGVHYIKENRINLITSKLNNFRENYICRNFIKNNIDNKMKLTNFESRKTVEIKKYSKYFFLKSFLNRINAELLDYESFKADKNSSYVQEHFKDIIPNEYSGINLKSKSINKSSEMVNEVDNNEIISKEDLTLNSRKSKDANKEGEETSALRNNIISSRVNVEEGIFPDKRNKTSSKVLDNNKKNGISTEKYDVDRGGKGDMKKQVVLNDEVDREKKYSEDILRISIGEEEGRKNSTEMTNGKKKKNLVNYILYENNIYSINSKNILVGDIVYLFKGDVIPADGILIKCNDLVVDESNILKSAKSQKKKISLDEYLYYSEKSRKRKLSVNELKKKKLNYFEILNLKVKANLKRLSREESKVQENSNLVDGKDGGGEESDDEKLKKLSLSGSNNKRVENLYNKGEKNNSKNRLSTNCNFGKMFEYSPLVLSESIVRNGTGIMITTCVSKNKQMFHHTIKDVEENTELELIINSFAKNVVIIIIFYCILCILFIFIHFLITIVENNMQTYAYNLLIFLLNCIIIEILKYLLLSIDQMPLLLQNCIALNSRQIMRENFLIKRKNTFEKILFTNIIYIDIERYIKYKCIYFFYNKEFSFSFDSSVKPELSSPKQEFINLSQNKERQIEMTKNLFFKLLIHSILTTSNLYHYNENFLHIDMSLLKLVKIFQINIEDYFIPKKHIFRVISSNQDFIISFVFSKNSYLPQQHIVKGEKNKEINEQVKYGRENLNVLRIFIRGRLNLVFPKCRQYLDGDTLRMDIDELKEKVEKVEKENHESVICFAYKEIVLSENEKDMLFQYDDDSDYAFDNKEMNKNIDETYLKYAEMNDYICISILAFEETLSKYFYFDYKMLEGNDMCVKLFTKNSILKTKKLFRYFPDFFESLKLYNAKIQGNEDSSNLNYHNEDGDRFGIHQQGKNSNNSKEEEKKNMKKNVQAAPQESSDRNDYNETYLENSEDLQNYKLKGNKKKFPSNKCRSEVLNLKQCADSMVTNLSSENENKKNNLEFLLNNNIFYNCGSKELSSLLKISSYYGKSAVVTNESNVMCEERLCNIRICDDRCKGENKEKSDIIILNKSLHDFIKLKNFSNSILTNIQLFIEHNITLYVCMVIFSTVCTLVNGLEFLSTIQILYIYFIKNVIFHYLSCYRKSSLSTGGKKKKQSYDFFKEKDINDMISSILSKTIILFIIFFFGHVFIPESKWDFVTEDLRNVFEFSEFSYLTDRQQSGYYHTIRSCIRFKKNLANLKIQDEINVQNDYRYMTEWENYISPGRHDTILFNVFFLFFFFSYIHIYLKTFLREIHVYLEKHKGIQNERYKSYIIPLLHNERTDKKILSLHIRNFMNELKEEQMSANLVHTKNSKQLLKGINNEQSKSSETDTNTNEKMGNDSNSNDSQKGFFISTIVKQMKNKSNLVNMNINMMLLKLVGENYMTFVIFLLILMLHIFVIEFGSVFFNLHIHGLTLIQWVFCFACCGLDIIIYFIICRLGLFLLPSSAFKTFQNLYEPREKSVFDTLNDYKRSYMSQRYKYDLKV</sequence>
<feature type="transmembrane region" description="Helical" evidence="4">
    <location>
        <begin position="1498"/>
        <end position="1516"/>
    </location>
</feature>
<keyword evidence="2" id="KW-0460">Magnesium</keyword>
<feature type="compositionally biased region" description="Basic and acidic residues" evidence="3">
    <location>
        <begin position="123"/>
        <end position="133"/>
    </location>
</feature>
<feature type="transmembrane region" description="Helical" evidence="4">
    <location>
        <begin position="1652"/>
        <end position="1680"/>
    </location>
</feature>
<comment type="caution">
    <text evidence="6">The sequence shown here is derived from an EMBL/GenBank/DDBJ whole genome shotgun (WGS) entry which is preliminary data.</text>
</comment>
<dbReference type="SUPFAM" id="SSF81665">
    <property type="entry name" value="Calcium ATPase, transmembrane domain M"/>
    <property type="match status" value="1"/>
</dbReference>
<evidence type="ECO:0000256" key="1">
    <source>
        <dbReference type="ARBA" id="ARBA00004127"/>
    </source>
</evidence>
<evidence type="ECO:0000259" key="5">
    <source>
        <dbReference type="Pfam" id="PF00122"/>
    </source>
</evidence>
<name>A0A1Y1JLI5_PLAGO</name>
<feature type="domain" description="P-type ATPase A" evidence="5">
    <location>
        <begin position="482"/>
        <end position="527"/>
    </location>
</feature>
<feature type="region of interest" description="Disordered" evidence="3">
    <location>
        <begin position="110"/>
        <end position="133"/>
    </location>
</feature>
<feature type="region of interest" description="Disordered" evidence="3">
    <location>
        <begin position="1123"/>
        <end position="1172"/>
    </location>
</feature>
<reference evidence="7" key="1">
    <citation type="submission" date="2017-04" db="EMBL/GenBank/DDBJ databases">
        <title>Plasmodium gonderi genome.</title>
        <authorList>
            <person name="Arisue N."/>
            <person name="Honma H."/>
            <person name="Kawai S."/>
            <person name="Tougan T."/>
            <person name="Tanabe K."/>
            <person name="Horii T."/>
        </authorList>
    </citation>
    <scope>NUCLEOTIDE SEQUENCE [LARGE SCALE GENOMIC DNA]</scope>
    <source>
        <strain evidence="7">ATCC 30045</strain>
    </source>
</reference>
<keyword evidence="7" id="KW-1185">Reference proteome</keyword>
<dbReference type="GO" id="GO:0005886">
    <property type="term" value="C:plasma membrane"/>
    <property type="evidence" value="ECO:0007669"/>
    <property type="project" value="TreeGrafter"/>
</dbReference>
<evidence type="ECO:0000256" key="3">
    <source>
        <dbReference type="SAM" id="MobiDB-lite"/>
    </source>
</evidence>
<comment type="subcellular location">
    <subcellularLocation>
        <location evidence="1">Endomembrane system</location>
        <topology evidence="1">Multi-pass membrane protein</topology>
    </subcellularLocation>
</comment>
<proteinExistence type="predicted"/>
<feature type="transmembrane region" description="Helical" evidence="4">
    <location>
        <begin position="736"/>
        <end position="758"/>
    </location>
</feature>
<feature type="transmembrane region" description="Helical" evidence="4">
    <location>
        <begin position="1326"/>
        <end position="1358"/>
    </location>
</feature>
<evidence type="ECO:0000256" key="2">
    <source>
        <dbReference type="ARBA" id="ARBA00022842"/>
    </source>
</evidence>
<evidence type="ECO:0000256" key="4">
    <source>
        <dbReference type="SAM" id="Phobius"/>
    </source>
</evidence>
<dbReference type="RefSeq" id="XP_028544676.1">
    <property type="nucleotide sequence ID" value="XM_028688875.1"/>
</dbReference>
<feature type="region of interest" description="Disordered" evidence="3">
    <location>
        <begin position="1588"/>
        <end position="1615"/>
    </location>
</feature>